<evidence type="ECO:0000259" key="1">
    <source>
        <dbReference type="Pfam" id="PF07971"/>
    </source>
</evidence>
<dbReference type="Pfam" id="PF07971">
    <property type="entry name" value="Glyco_hydro_92"/>
    <property type="match status" value="1"/>
</dbReference>
<dbReference type="GO" id="GO:0005829">
    <property type="term" value="C:cytosol"/>
    <property type="evidence" value="ECO:0007669"/>
    <property type="project" value="TreeGrafter"/>
</dbReference>
<proteinExistence type="predicted"/>
<dbReference type="EMBL" id="BNJK01000002">
    <property type="protein sequence ID" value="GHO99763.1"/>
    <property type="molecule type" value="Genomic_DNA"/>
</dbReference>
<dbReference type="InterPro" id="IPR005887">
    <property type="entry name" value="GH92_a_mannosidase_put"/>
</dbReference>
<dbReference type="PANTHER" id="PTHR12143">
    <property type="entry name" value="PEPTIDE N-GLYCANASE PNGASE -RELATED"/>
    <property type="match status" value="1"/>
</dbReference>
<feature type="domain" description="Glycosyl hydrolase family 92" evidence="1">
    <location>
        <begin position="328"/>
        <end position="786"/>
    </location>
</feature>
<dbReference type="InterPro" id="IPR050883">
    <property type="entry name" value="PNGase"/>
</dbReference>
<dbReference type="InterPro" id="IPR041371">
    <property type="entry name" value="GH92_N"/>
</dbReference>
<dbReference type="RefSeq" id="WP_220210388.1">
    <property type="nucleotide sequence ID" value="NZ_BNJK01000002.1"/>
</dbReference>
<dbReference type="Proteomes" id="UP000597444">
    <property type="component" value="Unassembled WGS sequence"/>
</dbReference>
<dbReference type="GO" id="GO:0006516">
    <property type="term" value="P:glycoprotein catabolic process"/>
    <property type="evidence" value="ECO:0007669"/>
    <property type="project" value="TreeGrafter"/>
</dbReference>
<gene>
    <name evidence="3" type="ORF">KSF_098110</name>
</gene>
<reference evidence="3" key="1">
    <citation type="submission" date="2020-10" db="EMBL/GenBank/DDBJ databases">
        <title>Taxonomic study of unclassified bacteria belonging to the class Ktedonobacteria.</title>
        <authorList>
            <person name="Yabe S."/>
            <person name="Wang C.M."/>
            <person name="Zheng Y."/>
            <person name="Sakai Y."/>
            <person name="Cavaletti L."/>
            <person name="Monciardini P."/>
            <person name="Donadio S."/>
        </authorList>
    </citation>
    <scope>NUCLEOTIDE SEQUENCE</scope>
    <source>
        <strain evidence="3">ID150040</strain>
    </source>
</reference>
<dbReference type="NCBIfam" id="NF035929">
    <property type="entry name" value="lectin_1"/>
    <property type="match status" value="1"/>
</dbReference>
<sequence>MPHVRKAKFSVVVLVVIATCMTALLANVVPSRVLAASVAVDRASYVDPFTGTGVQQNAPYGGGDTFPGADVPFGLVQWSPDTQNYAPGGYWYPDTHIRGFSLTHLNGAGCSAYSDIPFMPYAGAVTTSPASSPTTYISSFSHSNESAVAGYYQVKLDDGVDVELTATQRSGAGRFTYPTGKTATMLVNVSGSINGVGDAQANIGSNTISGWASSGGFCGANDTYRVYFWAQFSQPFATYGTWHNDIVTPSSANARGGSQAAPAVRDAIKAQSKLYKTTQPDAQTRKVAQSHPNVSVSGPGSGAFVTFDTSKNAAISVKVGLSFVSIANAQANVTQENPRGNFDQTRQQADQTWDRWLDEVQVSGGTTTQLTTFYTALYHVLLQPNVFSDVNGQYIGFDGQTHSVAKGHALYANFSGWDIYRSEIQMLALLAPRETSDIIQSMVYDYQQSGLLPKWALANAETYVMVGDPADAIISSAYAFGARDFDTKAALAAMIKEATQTNNVRPGLNYLDNPGYEPLDGTYGCCNFYGAASTTLEYNTADFAIGAFAQALDDSANAQKFMARAQNWEKLYNPTDGYLEPRTLKGSFPGVYVPTSGTGWVEGDGSQYNWMVPFNLRGLFNAFGGNAKVGPRLDSFFSQLNGGPNSPNAFLGNEPTIETPWEYDYVGTPYKAQQVVRNVENTIWSPGPGGIAGNDDLGTMSAWYVWAALGMFPEIPGTADLVLASPLFPSITVHRESGQTIQITAPGASATTYYVQSLQVNGQSSTKPWLAPDFVAKGGTLSYTLGTTANISWGANAADEPPSYQTGETGTFVSFKPGRAVVGPGGSQQIAILGQNIDGKGNTVAWSATAPSGLSVSPTSGSVAVPANGTNSQNVQIAAASDTAEGYYNVTFSAQLSSGEKLPPITLLVVVAKPGSLLSYYNNIGISNDSSANTADFDGDGYSYSAQQLTSAGFTPGATVTVSGIAYTWPNVQPGVYDNIEVNGQTIQTPNAPANAAHLSFLGSATNGDTQGTVTITYTDGSTQTAQLGFSDWTLGAGAEPVAYNNVVAAKTSYRNPNDKVTTYVFASESIALSSGKTVASITLPNPMNMGALHIFTFTIA</sequence>
<accession>A0A8J3IWF3</accession>
<dbReference type="InterPro" id="IPR012939">
    <property type="entry name" value="Glyco_hydro_92"/>
</dbReference>
<dbReference type="PANTHER" id="PTHR12143:SF39">
    <property type="entry name" value="SECRETED PROTEIN"/>
    <property type="match status" value="1"/>
</dbReference>
<dbReference type="NCBIfam" id="TIGR01180">
    <property type="entry name" value="aman2_put"/>
    <property type="match status" value="1"/>
</dbReference>
<dbReference type="InterPro" id="IPR008928">
    <property type="entry name" value="6-hairpin_glycosidase_sf"/>
</dbReference>
<name>A0A8J3IWF3_9CHLR</name>
<feature type="domain" description="Glycosyl hydrolase family 92 N-terminal" evidence="2">
    <location>
        <begin position="45"/>
        <end position="322"/>
    </location>
</feature>
<dbReference type="Gene3D" id="2.70.98.10">
    <property type="match status" value="1"/>
</dbReference>
<organism evidence="3 4">
    <name type="scientific">Reticulibacter mediterranei</name>
    <dbReference type="NCBI Taxonomy" id="2778369"/>
    <lineage>
        <taxon>Bacteria</taxon>
        <taxon>Bacillati</taxon>
        <taxon>Chloroflexota</taxon>
        <taxon>Ktedonobacteria</taxon>
        <taxon>Ktedonobacterales</taxon>
        <taxon>Reticulibacteraceae</taxon>
        <taxon>Reticulibacter</taxon>
    </lineage>
</organism>
<dbReference type="Gene3D" id="1.20.1050.60">
    <property type="entry name" value="alpha-1,2-mannosidase"/>
    <property type="match status" value="1"/>
</dbReference>
<evidence type="ECO:0000313" key="4">
    <source>
        <dbReference type="Proteomes" id="UP000597444"/>
    </source>
</evidence>
<protein>
    <submittedName>
        <fullName evidence="3">Alpha-1,2-mannosidase</fullName>
    </submittedName>
</protein>
<dbReference type="FunFam" id="3.30.2080.10:FF:000001">
    <property type="entry name" value="Alpha-1,2-mannosidase subfamily"/>
    <property type="match status" value="1"/>
</dbReference>
<keyword evidence="4" id="KW-1185">Reference proteome</keyword>
<dbReference type="Gene3D" id="3.30.2080.10">
    <property type="entry name" value="GH92 mannosidase domain"/>
    <property type="match status" value="1"/>
</dbReference>
<dbReference type="AlphaFoldDB" id="A0A8J3IWF3"/>
<dbReference type="SUPFAM" id="SSF48208">
    <property type="entry name" value="Six-hairpin glycosidases"/>
    <property type="match status" value="1"/>
</dbReference>
<dbReference type="GO" id="GO:0000224">
    <property type="term" value="F:peptide-N4-(N-acetyl-beta-glucosaminyl)asparagine amidase activity"/>
    <property type="evidence" value="ECO:0007669"/>
    <property type="project" value="TreeGrafter"/>
</dbReference>
<dbReference type="Pfam" id="PF17678">
    <property type="entry name" value="Glyco_hydro_92N"/>
    <property type="match status" value="1"/>
</dbReference>
<dbReference type="GO" id="GO:0005975">
    <property type="term" value="P:carbohydrate metabolic process"/>
    <property type="evidence" value="ECO:0007669"/>
    <property type="project" value="InterPro"/>
</dbReference>
<dbReference type="Gene3D" id="1.20.1610.10">
    <property type="entry name" value="alpha-1,2-mannosidases domains"/>
    <property type="match status" value="1"/>
</dbReference>
<dbReference type="GO" id="GO:0030246">
    <property type="term" value="F:carbohydrate binding"/>
    <property type="evidence" value="ECO:0007669"/>
    <property type="project" value="InterPro"/>
</dbReference>
<evidence type="ECO:0000259" key="2">
    <source>
        <dbReference type="Pfam" id="PF17678"/>
    </source>
</evidence>
<comment type="caution">
    <text evidence="3">The sequence shown here is derived from an EMBL/GenBank/DDBJ whole genome shotgun (WGS) entry which is preliminary data.</text>
</comment>
<evidence type="ECO:0000313" key="3">
    <source>
        <dbReference type="EMBL" id="GHO99763.1"/>
    </source>
</evidence>
<dbReference type="InterPro" id="IPR014718">
    <property type="entry name" value="GH-type_carb-bd"/>
</dbReference>